<name>A0A521EY81_9BACT</name>
<dbReference type="GO" id="GO:0016301">
    <property type="term" value="F:kinase activity"/>
    <property type="evidence" value="ECO:0007669"/>
    <property type="project" value="UniProtKB-KW"/>
</dbReference>
<keyword evidence="2" id="KW-0808">Transferase</keyword>
<evidence type="ECO:0000256" key="1">
    <source>
        <dbReference type="ARBA" id="ARBA00006479"/>
    </source>
</evidence>
<dbReference type="RefSeq" id="WP_142455501.1">
    <property type="nucleotide sequence ID" value="NZ_FXTP01000014.1"/>
</dbReference>
<comment type="similarity">
    <text evidence="1">Belongs to the ROK (NagC/XylR) family.</text>
</comment>
<keyword evidence="2" id="KW-0418">Kinase</keyword>
<sequence length="368" mass="39383">MNTSKIILTLDAGGTNFVFSAMRDHQEIVTPVTQPANAHDLERCLKDLVKGFKTVAEKLDSKPDAISFAFPGPADYPKGIIGNLPNFKAFNGDVALGPMLEHVFGIPVYINNDGDLFAYGEALTGILPAVNKKLEAAGSPKRFRNLVGVTIGTGFGGGIVLDGKLLTGDNSCGAEVHNTLNVINPDWNAEESISTRAVQRVYAEESDTEFNDRLMPGDIYKIAKGEKEGNPEAAKEAFHQLGMALGNSIANAATLIDGIVVIGGGLAAGWELFAPAMFKTLRKKYVNFKGEEADRLSFSVFDLEDERETAEFIKGNPKTVTIPGTDKQVSYDDSPRIGVGRSVLGTSTAVSMGAYTFALSKLAINQTD</sequence>
<dbReference type="PANTHER" id="PTHR18964">
    <property type="entry name" value="ROK (REPRESSOR, ORF, KINASE) FAMILY"/>
    <property type="match status" value="1"/>
</dbReference>
<dbReference type="InterPro" id="IPR043129">
    <property type="entry name" value="ATPase_NBD"/>
</dbReference>
<dbReference type="CDD" id="cd23763">
    <property type="entry name" value="ASKHA_ATPase_ROK"/>
    <property type="match status" value="1"/>
</dbReference>
<proteinExistence type="inferred from homology"/>
<evidence type="ECO:0000313" key="2">
    <source>
        <dbReference type="EMBL" id="SMO88992.1"/>
    </source>
</evidence>
<dbReference type="InterPro" id="IPR000600">
    <property type="entry name" value="ROK"/>
</dbReference>
<dbReference type="EMBL" id="FXTP01000014">
    <property type="protein sequence ID" value="SMO88992.1"/>
    <property type="molecule type" value="Genomic_DNA"/>
</dbReference>
<dbReference type="AlphaFoldDB" id="A0A521EY81"/>
<organism evidence="2 3">
    <name type="scientific">Gracilimonas mengyeensis</name>
    <dbReference type="NCBI Taxonomy" id="1302730"/>
    <lineage>
        <taxon>Bacteria</taxon>
        <taxon>Pseudomonadati</taxon>
        <taxon>Balneolota</taxon>
        <taxon>Balneolia</taxon>
        <taxon>Balneolales</taxon>
        <taxon>Balneolaceae</taxon>
        <taxon>Gracilimonas</taxon>
    </lineage>
</organism>
<dbReference type="Pfam" id="PF00480">
    <property type="entry name" value="ROK"/>
    <property type="match status" value="1"/>
</dbReference>
<dbReference type="OrthoDB" id="9810372at2"/>
<dbReference type="Proteomes" id="UP000317557">
    <property type="component" value="Unassembled WGS sequence"/>
</dbReference>
<protein>
    <submittedName>
        <fullName evidence="2">Sugar kinase of the NBD/HSP70 family, may contain an N-terminal HTH domain</fullName>
    </submittedName>
</protein>
<keyword evidence="3" id="KW-1185">Reference proteome</keyword>
<dbReference type="SUPFAM" id="SSF53067">
    <property type="entry name" value="Actin-like ATPase domain"/>
    <property type="match status" value="1"/>
</dbReference>
<evidence type="ECO:0000313" key="3">
    <source>
        <dbReference type="Proteomes" id="UP000317557"/>
    </source>
</evidence>
<dbReference type="Gene3D" id="3.30.420.40">
    <property type="match status" value="2"/>
</dbReference>
<reference evidence="2 3" key="1">
    <citation type="submission" date="2017-05" db="EMBL/GenBank/DDBJ databases">
        <authorList>
            <person name="Varghese N."/>
            <person name="Submissions S."/>
        </authorList>
    </citation>
    <scope>NUCLEOTIDE SEQUENCE [LARGE SCALE GENOMIC DNA]</scope>
    <source>
        <strain evidence="2 3">DSM 21985</strain>
    </source>
</reference>
<accession>A0A521EY81</accession>
<dbReference type="PANTHER" id="PTHR18964:SF149">
    <property type="entry name" value="BIFUNCTIONAL UDP-N-ACETYLGLUCOSAMINE 2-EPIMERASE_N-ACETYLMANNOSAMINE KINASE"/>
    <property type="match status" value="1"/>
</dbReference>
<gene>
    <name evidence="2" type="ORF">SAMN06265219_11443</name>
</gene>